<keyword evidence="8" id="KW-0325">Glycoprotein</keyword>
<evidence type="ECO:0000256" key="11">
    <source>
        <dbReference type="SAM" id="Phobius"/>
    </source>
</evidence>
<dbReference type="PRINTS" id="PR01265">
    <property type="entry name" value="LINKMODULE"/>
</dbReference>
<evidence type="ECO:0000256" key="9">
    <source>
        <dbReference type="PROSITE-ProRule" id="PRU00323"/>
    </source>
</evidence>
<dbReference type="PROSITE" id="PS50963">
    <property type="entry name" value="LINK_2"/>
    <property type="match status" value="1"/>
</dbReference>
<comment type="caution">
    <text evidence="9">Lacks conserved residue(s) required for the propagation of feature annotation.</text>
</comment>
<dbReference type="PANTHER" id="PTHR10225">
    <property type="entry name" value="HYALURONAN RECEPTOR"/>
    <property type="match status" value="1"/>
</dbReference>
<keyword evidence="3" id="KW-0732">Signal</keyword>
<evidence type="ECO:0000313" key="13">
    <source>
        <dbReference type="EMBL" id="KAJ8252321.1"/>
    </source>
</evidence>
<dbReference type="Gene3D" id="3.10.100.10">
    <property type="entry name" value="Mannose-Binding Protein A, subunit A"/>
    <property type="match status" value="1"/>
</dbReference>
<dbReference type="GO" id="GO:0007155">
    <property type="term" value="P:cell adhesion"/>
    <property type="evidence" value="ECO:0007669"/>
    <property type="project" value="InterPro"/>
</dbReference>
<dbReference type="PROSITE" id="PS01241">
    <property type="entry name" value="LINK_1"/>
    <property type="match status" value="1"/>
</dbReference>
<accession>A0A9Q1HPA7</accession>
<evidence type="ECO:0000256" key="5">
    <source>
        <dbReference type="ARBA" id="ARBA00023136"/>
    </source>
</evidence>
<dbReference type="OrthoDB" id="9938473at2759"/>
<evidence type="ECO:0000256" key="7">
    <source>
        <dbReference type="ARBA" id="ARBA00023170"/>
    </source>
</evidence>
<feature type="domain" description="Link" evidence="12">
    <location>
        <begin position="91"/>
        <end position="182"/>
    </location>
</feature>
<dbReference type="Pfam" id="PF00193">
    <property type="entry name" value="Xlink"/>
    <property type="match status" value="1"/>
</dbReference>
<keyword evidence="14" id="KW-1185">Reference proteome</keyword>
<dbReference type="AlphaFoldDB" id="A0A9Q1HPA7"/>
<feature type="region of interest" description="Disordered" evidence="10">
    <location>
        <begin position="222"/>
        <end position="352"/>
    </location>
</feature>
<reference evidence="13" key="1">
    <citation type="journal article" date="2023" name="Science">
        <title>Genome structures resolve the early diversification of teleost fishes.</title>
        <authorList>
            <person name="Parey E."/>
            <person name="Louis A."/>
            <person name="Montfort J."/>
            <person name="Bouchez O."/>
            <person name="Roques C."/>
            <person name="Iampietro C."/>
            <person name="Lluch J."/>
            <person name="Castinel A."/>
            <person name="Donnadieu C."/>
            <person name="Desvignes T."/>
            <person name="Floi Bucao C."/>
            <person name="Jouanno E."/>
            <person name="Wen M."/>
            <person name="Mejri S."/>
            <person name="Dirks R."/>
            <person name="Jansen H."/>
            <person name="Henkel C."/>
            <person name="Chen W.J."/>
            <person name="Zahm M."/>
            <person name="Cabau C."/>
            <person name="Klopp C."/>
            <person name="Thompson A.W."/>
            <person name="Robinson-Rechavi M."/>
            <person name="Braasch I."/>
            <person name="Lecointre G."/>
            <person name="Bobe J."/>
            <person name="Postlethwait J.H."/>
            <person name="Berthelot C."/>
            <person name="Roest Crollius H."/>
            <person name="Guiguen Y."/>
        </authorList>
    </citation>
    <scope>NUCLEOTIDE SEQUENCE</scope>
    <source>
        <strain evidence="13">Concon-B</strain>
    </source>
</reference>
<comment type="caution">
    <text evidence="13">The sequence shown here is derived from an EMBL/GenBank/DDBJ whole genome shotgun (WGS) entry which is preliminary data.</text>
</comment>
<evidence type="ECO:0000256" key="1">
    <source>
        <dbReference type="ARBA" id="ARBA00004167"/>
    </source>
</evidence>
<dbReference type="SMART" id="SM00445">
    <property type="entry name" value="LINK"/>
    <property type="match status" value="1"/>
</dbReference>
<dbReference type="GO" id="GO:0004888">
    <property type="term" value="F:transmembrane signaling receptor activity"/>
    <property type="evidence" value="ECO:0007669"/>
    <property type="project" value="TreeGrafter"/>
</dbReference>
<evidence type="ECO:0000259" key="12">
    <source>
        <dbReference type="PROSITE" id="PS50963"/>
    </source>
</evidence>
<feature type="compositionally biased region" description="Pro residues" evidence="10">
    <location>
        <begin position="321"/>
        <end position="331"/>
    </location>
</feature>
<dbReference type="InterPro" id="IPR043210">
    <property type="entry name" value="CD44_antigen-like"/>
</dbReference>
<feature type="transmembrane region" description="Helical" evidence="11">
    <location>
        <begin position="50"/>
        <end position="70"/>
    </location>
</feature>
<dbReference type="EMBL" id="JAFJMO010000017">
    <property type="protein sequence ID" value="KAJ8252321.1"/>
    <property type="molecule type" value="Genomic_DNA"/>
</dbReference>
<feature type="compositionally biased region" description="Low complexity" evidence="10">
    <location>
        <begin position="222"/>
        <end position="320"/>
    </location>
</feature>
<proteinExistence type="predicted"/>
<name>A0A9Q1HPA7_CONCO</name>
<dbReference type="GO" id="GO:0005886">
    <property type="term" value="C:plasma membrane"/>
    <property type="evidence" value="ECO:0007669"/>
    <property type="project" value="TreeGrafter"/>
</dbReference>
<feature type="disulfide bond" evidence="9">
    <location>
        <begin position="137"/>
        <end position="158"/>
    </location>
</feature>
<dbReference type="InterPro" id="IPR016186">
    <property type="entry name" value="C-type_lectin-like/link_sf"/>
</dbReference>
<evidence type="ECO:0000256" key="2">
    <source>
        <dbReference type="ARBA" id="ARBA00022692"/>
    </source>
</evidence>
<keyword evidence="5 11" id="KW-0472">Membrane</keyword>
<dbReference type="GO" id="GO:0005540">
    <property type="term" value="F:hyaluronic acid binding"/>
    <property type="evidence" value="ECO:0007669"/>
    <property type="project" value="InterPro"/>
</dbReference>
<keyword evidence="7" id="KW-0675">Receptor</keyword>
<dbReference type="InterPro" id="IPR000538">
    <property type="entry name" value="Link_dom"/>
</dbReference>
<dbReference type="InterPro" id="IPR016187">
    <property type="entry name" value="CTDL_fold"/>
</dbReference>
<evidence type="ECO:0000313" key="14">
    <source>
        <dbReference type="Proteomes" id="UP001152803"/>
    </source>
</evidence>
<comment type="subcellular location">
    <subcellularLocation>
        <location evidence="1">Membrane</location>
        <topology evidence="1">Single-pass membrane protein</topology>
    </subcellularLocation>
</comment>
<keyword evidence="2 11" id="KW-0812">Transmembrane</keyword>
<dbReference type="PANTHER" id="PTHR10225:SF2">
    <property type="entry name" value="LYMPHATIC VESSEL ENDOTHELIAL HYALURONIC ACID RECEPTOR 1"/>
    <property type="match status" value="1"/>
</dbReference>
<evidence type="ECO:0000256" key="8">
    <source>
        <dbReference type="ARBA" id="ARBA00023180"/>
    </source>
</evidence>
<evidence type="ECO:0000256" key="6">
    <source>
        <dbReference type="ARBA" id="ARBA00023157"/>
    </source>
</evidence>
<evidence type="ECO:0000256" key="3">
    <source>
        <dbReference type="ARBA" id="ARBA00022729"/>
    </source>
</evidence>
<feature type="transmembrane region" description="Helical" evidence="11">
    <location>
        <begin position="393"/>
        <end position="417"/>
    </location>
</feature>
<keyword evidence="4 11" id="KW-1133">Transmembrane helix</keyword>
<organism evidence="13 14">
    <name type="scientific">Conger conger</name>
    <name type="common">Conger eel</name>
    <name type="synonym">Muraena conger</name>
    <dbReference type="NCBI Taxonomy" id="82655"/>
    <lineage>
        <taxon>Eukaryota</taxon>
        <taxon>Metazoa</taxon>
        <taxon>Chordata</taxon>
        <taxon>Craniata</taxon>
        <taxon>Vertebrata</taxon>
        <taxon>Euteleostomi</taxon>
        <taxon>Actinopterygii</taxon>
        <taxon>Neopterygii</taxon>
        <taxon>Teleostei</taxon>
        <taxon>Anguilliformes</taxon>
        <taxon>Congridae</taxon>
        <taxon>Conger</taxon>
    </lineage>
</organism>
<evidence type="ECO:0000256" key="10">
    <source>
        <dbReference type="SAM" id="MobiDB-lite"/>
    </source>
</evidence>
<evidence type="ECO:0000256" key="4">
    <source>
        <dbReference type="ARBA" id="ARBA00022989"/>
    </source>
</evidence>
<feature type="compositionally biased region" description="Low complexity" evidence="10">
    <location>
        <begin position="332"/>
        <end position="342"/>
    </location>
</feature>
<sequence>MDDNAVERLGLTRKGRRQLQSGLLEDIGAKIKARREEDVCRAADLRLLSAMAWICFLLCHLCLAISILAINPSQIKVFPENGAVSGVFLASLQHVHNKNHPYSFNASQAREVCLMLNVIIASKAQVEAAYRNGLETCRYGWVDEQIAVLPRITASKPCGQNRVGVIPWRSVPTKSFDAFCFNSSDVQTEVPVSTIISTTTKPTTIRTITKPTTIRTTTKPTTIRTTTKPTTIRTTRKPTTVRTTTKPTTIRTTSKPTTIRTTTKPTTIRTTTKPTTIRTTSKPTTIRTTTKPTTIRTTSKPTTIRTTSKPIPKPKVSSSPVPAPPYPPTFPLPQTTQSAQSSTPPPLFPTSSNTPASSIYLLPSTSDVLLLTTSPVPPTLHPQDMSSGSPVGVVPTVLLISIASLALLATVIALWYYKMNRDRMIPFWKGGQQKDDIEEVWENLCHTEVKEQHTEMELGGIRNDSGGGL</sequence>
<keyword evidence="6 9" id="KW-1015">Disulfide bond</keyword>
<dbReference type="SUPFAM" id="SSF56436">
    <property type="entry name" value="C-type lectin-like"/>
    <property type="match status" value="1"/>
</dbReference>
<gene>
    <name evidence="13" type="ORF">COCON_G00216330</name>
</gene>
<protein>
    <recommendedName>
        <fullName evidence="12">Link domain-containing protein</fullName>
    </recommendedName>
</protein>
<dbReference type="Proteomes" id="UP001152803">
    <property type="component" value="Unassembled WGS sequence"/>
</dbReference>